<feature type="domain" description="C2 Aida-type" evidence="3">
    <location>
        <begin position="134"/>
        <end position="281"/>
    </location>
</feature>
<dbReference type="PANTHER" id="PTHR28654:SF1">
    <property type="entry name" value="AXIN INTERACTOR, DORSALIZATION-ASSOCIATED PROTEIN"/>
    <property type="match status" value="1"/>
</dbReference>
<keyword evidence="2" id="KW-0217">Developmental protein</keyword>
<dbReference type="GO" id="GO:0016020">
    <property type="term" value="C:membrane"/>
    <property type="evidence" value="ECO:0007669"/>
    <property type="project" value="TreeGrafter"/>
</dbReference>
<evidence type="ECO:0000256" key="1">
    <source>
        <dbReference type="ARBA" id="ARBA00007205"/>
    </source>
</evidence>
<dbReference type="InterPro" id="IPR023421">
    <property type="entry name" value="AIDA_N"/>
</dbReference>
<dbReference type="PROSITE" id="PS51911">
    <property type="entry name" value="C2_AIDA"/>
    <property type="match status" value="1"/>
</dbReference>
<accession>A0A061RHQ3</accession>
<comment type="similarity">
    <text evidence="1">Belongs to the AIDA family.</text>
</comment>
<protein>
    <submittedName>
        <fullName evidence="4">Axin dorsalization-associated isoform x1</fullName>
    </submittedName>
</protein>
<dbReference type="InterPro" id="IPR036818">
    <property type="entry name" value="AIDA_N_sf"/>
</dbReference>
<evidence type="ECO:0000256" key="2">
    <source>
        <dbReference type="ARBA" id="ARBA00022473"/>
    </source>
</evidence>
<gene>
    <name evidence="4" type="ORF">TSPGSL018_5002</name>
</gene>
<dbReference type="PANTHER" id="PTHR28654">
    <property type="entry name" value="AXIN INTERACTOR, DORSALIZATION-ASSOCIATED PROTEIN"/>
    <property type="match status" value="1"/>
</dbReference>
<dbReference type="InterPro" id="IPR035892">
    <property type="entry name" value="C2_domain_sf"/>
</dbReference>
<dbReference type="SUPFAM" id="SSF109779">
    <property type="entry name" value="Domain from hypothetical 2610208m17rik protein"/>
    <property type="match status" value="1"/>
</dbReference>
<dbReference type="EMBL" id="GBEZ01016188">
    <property type="protein sequence ID" value="JAC70041.1"/>
    <property type="molecule type" value="Transcribed_RNA"/>
</dbReference>
<dbReference type="Pfam" id="PF14186">
    <property type="entry name" value="Aida_C2"/>
    <property type="match status" value="1"/>
</dbReference>
<dbReference type="Pfam" id="PF08910">
    <property type="entry name" value="Aida_N"/>
    <property type="match status" value="1"/>
</dbReference>
<sequence length="286" mass="32641">MEDMDVLRRKWERCFSEALEFDTWGQVEEASEGYARLRLSLQNTLQDAHQELTPQSRKNLESLAQCLLMRGKELDSGKDEGVGVHGMKLVTGFIRSVMEDEGPFPIRLRDAPPLPTIVPATDAVQETEGGTLLPPQSSSRSGDEFLQIKVDRWGFKDASGFIDPFVSMHVVDGKGNHLEDSQDTPVTNRYKPHYVMFGNTFHVQTPTNALPKDTGIVFEFRHYKPKKKKVSVRAWAFLELREIVEGPIASEVYKKPTDLKRKKFSLLTVKELYLHLDCKLRLMQPH</sequence>
<dbReference type="GO" id="GO:0035091">
    <property type="term" value="F:phosphatidylinositol binding"/>
    <property type="evidence" value="ECO:0007669"/>
    <property type="project" value="TreeGrafter"/>
</dbReference>
<proteinExistence type="inferred from homology"/>
<dbReference type="Gene3D" id="2.60.40.150">
    <property type="entry name" value="C2 domain"/>
    <property type="match status" value="1"/>
</dbReference>
<evidence type="ECO:0000259" key="3">
    <source>
        <dbReference type="PROSITE" id="PS51911"/>
    </source>
</evidence>
<dbReference type="InterPro" id="IPR025939">
    <property type="entry name" value="Aida_C"/>
</dbReference>
<name>A0A061RHQ3_9CHLO</name>
<reference evidence="4" key="1">
    <citation type="submission" date="2014-05" db="EMBL/GenBank/DDBJ databases">
        <title>The transcriptome of the halophilic microalga Tetraselmis sp. GSL018 isolated from the Great Salt Lake, Utah.</title>
        <authorList>
            <person name="Jinkerson R.E."/>
            <person name="D'Adamo S."/>
            <person name="Posewitz M.C."/>
        </authorList>
    </citation>
    <scope>NUCLEOTIDE SEQUENCE</scope>
    <source>
        <strain evidence="4">GSL018</strain>
    </source>
</reference>
<evidence type="ECO:0000313" key="4">
    <source>
        <dbReference type="EMBL" id="JAC70041.1"/>
    </source>
</evidence>
<organism evidence="4">
    <name type="scientific">Tetraselmis sp. GSL018</name>
    <dbReference type="NCBI Taxonomy" id="582737"/>
    <lineage>
        <taxon>Eukaryota</taxon>
        <taxon>Viridiplantae</taxon>
        <taxon>Chlorophyta</taxon>
        <taxon>core chlorophytes</taxon>
        <taxon>Chlorodendrophyceae</taxon>
        <taxon>Chlorodendrales</taxon>
        <taxon>Chlorodendraceae</taxon>
        <taxon>Tetraselmis</taxon>
    </lineage>
</organism>
<dbReference type="AlphaFoldDB" id="A0A061RHQ3"/>
<dbReference type="Gene3D" id="1.20.120.360">
    <property type="entry name" value="Axin interactor, dorsalization-associated protein, N-terminal domain"/>
    <property type="match status" value="1"/>
</dbReference>